<proteinExistence type="predicted"/>
<dbReference type="Proteomes" id="UP000041254">
    <property type="component" value="Unassembled WGS sequence"/>
</dbReference>
<reference evidence="1 2" key="1">
    <citation type="submission" date="2014-11" db="EMBL/GenBank/DDBJ databases">
        <authorList>
            <person name="Zhu J."/>
            <person name="Qi W."/>
            <person name="Song R."/>
        </authorList>
    </citation>
    <scope>NUCLEOTIDE SEQUENCE [LARGE SCALE GENOMIC DNA]</scope>
</reference>
<gene>
    <name evidence="1" type="ORF">Vbra_3631</name>
</gene>
<keyword evidence="2" id="KW-1185">Reference proteome</keyword>
<dbReference type="EMBL" id="CDMY01000130">
    <property type="protein sequence ID" value="CEL93052.1"/>
    <property type="molecule type" value="Genomic_DNA"/>
</dbReference>
<dbReference type="AlphaFoldDB" id="A0A0G4EC46"/>
<dbReference type="VEuPathDB" id="CryptoDB:Vbra_3631"/>
<sequence>MDRASSAVLWMAIVAPRRFRSLFGELSREPAGTPSLVRGVLQGQPSSLCFPPSLDPCINAVNPFAPNLDCYDALEVVEISETSGVDPASLAIGDHNNDPKNFSQLVPGTYLVKDIKSEAWVDSIENVGDTDSCMRIQGRVKDSNEDFFIDLSCDTTEGVSATLSFDCPDVGLCSVREGNEFSPALLVIQGVLKVVDASEAECVGLEAQIELTGTGLVDEAISARARFANYTAEQRITLFAEGEETELITTRGIALTSPAANTPLGLLTFPTTVPAGCPSLLKQRIFTITSGDVAAGGVIAATASGFSYDQDDNVVLKRLFEVEDGSGESAERFNRICRLAADEDRIPAEEERLVAEQAAIGVDPSRALVGVEAPSLWFPLFKPDQSPAFPLFNARTVARYSVTRRFVPDEIADEFNITIPDREQSKIFLWKAWFDARPTVGLTLSLVQILCAEKVTVLPLTFKLENLETGSSLDLILKAEMGYLLHHDAGVYVECRGLELETLPAGFSETDVIPVGIEAGSIAAVGVNSEVGTLSDNVFVDVLIQERNGSTTSLQDEGVVSNLSQYNCVEAIQTEQREIHTTVLVYEKQDDGNQTSDDIIFNKTCKVGFECFAACPGPRLPVAPSTGVQPGTYQLFDATFRNLTDLWTITDGDFLPGPLRYSSGCLSIFQDRTSEGCIENAYNHSSCTNHVDEKVYSCEPDQERGIGVHVEVEYHLAALNDTFTKGFWKPSTLADVVIKGAVRQVGPPQCAGSIVFVEGAFLVAVGFQNSFVSPSEGGPSFGDEINTQLFDLGDAEGFQLGIPEALLTSSVRLMEIQYTLLRLSEKEGASVERCFNRNSSTTISTTDVVYAPGSSDEYKAYFSAMEVYLSDTAFDAEYRFRPGREGGAPLLHDDELGLRLYSQIDTRTVNGNFIHNAAALFGRLGNFCNETNEVMIQCQRSHRLQLMADGEPMALDDDLINSIATVVSSSAATKQRKSLSCPSGQSLVLV</sequence>
<dbReference type="PhylomeDB" id="A0A0G4EC46"/>
<name>A0A0G4EC46_VITBC</name>
<evidence type="ECO:0000313" key="1">
    <source>
        <dbReference type="EMBL" id="CEL93052.1"/>
    </source>
</evidence>
<dbReference type="InParanoid" id="A0A0G4EC46"/>
<accession>A0A0G4EC46</accession>
<protein>
    <submittedName>
        <fullName evidence="1">Uncharacterized protein</fullName>
    </submittedName>
</protein>
<organism evidence="1 2">
    <name type="scientific">Vitrella brassicaformis (strain CCMP3155)</name>
    <dbReference type="NCBI Taxonomy" id="1169540"/>
    <lineage>
        <taxon>Eukaryota</taxon>
        <taxon>Sar</taxon>
        <taxon>Alveolata</taxon>
        <taxon>Colpodellida</taxon>
        <taxon>Vitrellaceae</taxon>
        <taxon>Vitrella</taxon>
    </lineage>
</organism>
<evidence type="ECO:0000313" key="2">
    <source>
        <dbReference type="Proteomes" id="UP000041254"/>
    </source>
</evidence>